<gene>
    <name evidence="2" type="ORF">SFC79_11725</name>
</gene>
<dbReference type="SMART" id="SM00849">
    <property type="entry name" value="Lactamase_B"/>
    <property type="match status" value="1"/>
</dbReference>
<comment type="caution">
    <text evidence="2">The sequence shown here is derived from an EMBL/GenBank/DDBJ whole genome shotgun (WGS) entry which is preliminary data.</text>
</comment>
<protein>
    <submittedName>
        <fullName evidence="2">MBL fold metallo-hydrolase</fullName>
    </submittedName>
</protein>
<feature type="domain" description="Metallo-beta-lactamase" evidence="1">
    <location>
        <begin position="24"/>
        <end position="217"/>
    </location>
</feature>
<dbReference type="SUPFAM" id="SSF56281">
    <property type="entry name" value="Metallo-hydrolase/oxidoreductase"/>
    <property type="match status" value="1"/>
</dbReference>
<proteinExistence type="predicted"/>
<name>A0ABU5KBU9_9ACTN</name>
<evidence type="ECO:0000313" key="3">
    <source>
        <dbReference type="Proteomes" id="UP001291999"/>
    </source>
</evidence>
<evidence type="ECO:0000259" key="1">
    <source>
        <dbReference type="SMART" id="SM00849"/>
    </source>
</evidence>
<keyword evidence="3" id="KW-1185">Reference proteome</keyword>
<dbReference type="RefSeq" id="WP_322424500.1">
    <property type="nucleotide sequence ID" value="NZ_JAXQPW010000004.1"/>
</dbReference>
<dbReference type="Gene3D" id="3.60.15.10">
    <property type="entry name" value="Ribonuclease Z/Hydroxyacylglutathione hydrolase-like"/>
    <property type="match status" value="1"/>
</dbReference>
<reference evidence="2 3" key="1">
    <citation type="submission" date="2023-11" db="EMBL/GenBank/DDBJ databases">
        <title>Novel species in genus Nocardioides.</title>
        <authorList>
            <person name="Zhou H."/>
        </authorList>
    </citation>
    <scope>NUCLEOTIDE SEQUENCE [LARGE SCALE GENOMIC DNA]</scope>
    <source>
        <strain evidence="2 3">S-58</strain>
    </source>
</reference>
<dbReference type="InterPro" id="IPR001279">
    <property type="entry name" value="Metallo-B-lactamas"/>
</dbReference>
<dbReference type="EMBL" id="JAXQPW010000004">
    <property type="protein sequence ID" value="MDZ5662433.1"/>
    <property type="molecule type" value="Genomic_DNA"/>
</dbReference>
<evidence type="ECO:0000313" key="2">
    <source>
        <dbReference type="EMBL" id="MDZ5662433.1"/>
    </source>
</evidence>
<sequence length="287" mass="31334">MADHTPRFTEVAPRVWVAHYDWMHVNITLVGGSDGLLMVDTHGSAAQARAVAEDVRRLGAGPLTGIVNTHEHWDHHFGNATVVEQLGEVPIHATDWAAEHMVESAERTFAKYEDAAGDPHRDEILATALRPPTHTFSSVVQLDLGDRAVELVHPGRGHTAGDLVVRVPDADVLLGGDLVEESDPPFIGDDSWPLEWPLTLDLVLELMTDATVVVPGHGRVVDKAFVQDQRVDLGVVAETIRDLASRGVPQSEALAQGDWPWDPALLVSAVRLGYEHLPRSQKRLPLV</sequence>
<dbReference type="Proteomes" id="UP001291999">
    <property type="component" value="Unassembled WGS sequence"/>
</dbReference>
<dbReference type="CDD" id="cd16282">
    <property type="entry name" value="metallo-hydrolase-like_MBL-fold"/>
    <property type="match status" value="1"/>
</dbReference>
<organism evidence="2 3">
    <name type="scientific">Nocardioides renjunii</name>
    <dbReference type="NCBI Taxonomy" id="3095075"/>
    <lineage>
        <taxon>Bacteria</taxon>
        <taxon>Bacillati</taxon>
        <taxon>Actinomycetota</taxon>
        <taxon>Actinomycetes</taxon>
        <taxon>Propionibacteriales</taxon>
        <taxon>Nocardioidaceae</taxon>
        <taxon>Nocardioides</taxon>
    </lineage>
</organism>
<accession>A0ABU5KBU9</accession>
<dbReference type="InterPro" id="IPR050855">
    <property type="entry name" value="NDM-1-like"/>
</dbReference>
<dbReference type="PANTHER" id="PTHR42951">
    <property type="entry name" value="METALLO-BETA-LACTAMASE DOMAIN-CONTAINING"/>
    <property type="match status" value="1"/>
</dbReference>
<dbReference type="InterPro" id="IPR036866">
    <property type="entry name" value="RibonucZ/Hydroxyglut_hydro"/>
</dbReference>
<dbReference type="PANTHER" id="PTHR42951:SF4">
    <property type="entry name" value="ACYL-COENZYME A THIOESTERASE MBLAC2"/>
    <property type="match status" value="1"/>
</dbReference>
<dbReference type="Pfam" id="PF00753">
    <property type="entry name" value="Lactamase_B"/>
    <property type="match status" value="1"/>
</dbReference>